<dbReference type="KEGG" id="ngr:NAEGRDRAFT_61963"/>
<dbReference type="SMART" id="SM00356">
    <property type="entry name" value="ZnF_C3H1"/>
    <property type="match status" value="1"/>
</dbReference>
<name>D2UZJ7_NAEGR</name>
<accession>D2UZJ7</accession>
<dbReference type="RefSeq" id="XP_002682910.1">
    <property type="nucleotide sequence ID" value="XM_002682864.1"/>
</dbReference>
<dbReference type="Gene3D" id="3.30.40.10">
    <property type="entry name" value="Zinc/RING finger domain, C3HC4 (zinc finger)"/>
    <property type="match status" value="1"/>
</dbReference>
<evidence type="ECO:0000259" key="6">
    <source>
        <dbReference type="PROSITE" id="PS50089"/>
    </source>
</evidence>
<dbReference type="GeneID" id="8855351"/>
<dbReference type="PROSITE" id="PS50089">
    <property type="entry name" value="ZF_RING_2"/>
    <property type="match status" value="1"/>
</dbReference>
<proteinExistence type="predicted"/>
<evidence type="ECO:0000256" key="3">
    <source>
        <dbReference type="ARBA" id="ARBA00022833"/>
    </source>
</evidence>
<dbReference type="EMBL" id="GG738846">
    <property type="protein sequence ID" value="EFC50166.1"/>
    <property type="molecule type" value="Genomic_DNA"/>
</dbReference>
<dbReference type="InterPro" id="IPR000571">
    <property type="entry name" value="Znf_CCCH"/>
</dbReference>
<dbReference type="InterPro" id="IPR036855">
    <property type="entry name" value="Znf_CCCH_sf"/>
</dbReference>
<dbReference type="AlphaFoldDB" id="D2UZJ7"/>
<evidence type="ECO:0000256" key="4">
    <source>
        <dbReference type="PROSITE-ProRule" id="PRU00723"/>
    </source>
</evidence>
<dbReference type="InterPro" id="IPR039971">
    <property type="entry name" value="CWC24-like"/>
</dbReference>
<dbReference type="PROSITE" id="PS50103">
    <property type="entry name" value="ZF_C3H1"/>
    <property type="match status" value="1"/>
</dbReference>
<feature type="zinc finger region" description="C3H1-type" evidence="4">
    <location>
        <begin position="140"/>
        <end position="168"/>
    </location>
</feature>
<protein>
    <submittedName>
        <fullName evidence="8">Predicted protein</fullName>
    </submittedName>
</protein>
<dbReference type="GO" id="GO:0008270">
    <property type="term" value="F:zinc ion binding"/>
    <property type="evidence" value="ECO:0007669"/>
    <property type="project" value="UniProtKB-KW"/>
</dbReference>
<organism evidence="9">
    <name type="scientific">Naegleria gruberi</name>
    <name type="common">Amoeba</name>
    <dbReference type="NCBI Taxonomy" id="5762"/>
    <lineage>
        <taxon>Eukaryota</taxon>
        <taxon>Discoba</taxon>
        <taxon>Heterolobosea</taxon>
        <taxon>Tetramitia</taxon>
        <taxon>Eutetramitia</taxon>
        <taxon>Vahlkampfiidae</taxon>
        <taxon>Naegleria</taxon>
    </lineage>
</organism>
<evidence type="ECO:0000256" key="5">
    <source>
        <dbReference type="SAM" id="MobiDB-lite"/>
    </source>
</evidence>
<reference evidence="8 9" key="1">
    <citation type="journal article" date="2010" name="Cell">
        <title>The genome of Naegleria gruberi illuminates early eukaryotic versatility.</title>
        <authorList>
            <person name="Fritz-Laylin L.K."/>
            <person name="Prochnik S.E."/>
            <person name="Ginger M.L."/>
            <person name="Dacks J.B."/>
            <person name="Carpenter M.L."/>
            <person name="Field M.C."/>
            <person name="Kuo A."/>
            <person name="Paredez A."/>
            <person name="Chapman J."/>
            <person name="Pham J."/>
            <person name="Shu S."/>
            <person name="Neupane R."/>
            <person name="Cipriano M."/>
            <person name="Mancuso J."/>
            <person name="Tu H."/>
            <person name="Salamov A."/>
            <person name="Lindquist E."/>
            <person name="Shapiro H."/>
            <person name="Lucas S."/>
            <person name="Grigoriev I.V."/>
            <person name="Cande W.Z."/>
            <person name="Fulton C."/>
            <person name="Rokhsar D.S."/>
            <person name="Dawson S.C."/>
        </authorList>
    </citation>
    <scope>NUCLEOTIDE SEQUENCE [LARGE SCALE GENOMIC DNA]</scope>
    <source>
        <strain evidence="8 9">NEG-M</strain>
    </source>
</reference>
<evidence type="ECO:0000313" key="8">
    <source>
        <dbReference type="EMBL" id="EFC50166.1"/>
    </source>
</evidence>
<dbReference type="InParanoid" id="D2UZJ7"/>
<dbReference type="PROSITE" id="PS00518">
    <property type="entry name" value="ZF_RING_1"/>
    <property type="match status" value="1"/>
</dbReference>
<dbReference type="PANTHER" id="PTHR12930">
    <property type="entry name" value="ZINC FINGER PROTEIN 183"/>
    <property type="match status" value="1"/>
</dbReference>
<keyword evidence="2 4" id="KW-0863">Zinc-finger</keyword>
<keyword evidence="3 4" id="KW-0862">Zinc</keyword>
<feature type="domain" description="RING-type" evidence="6">
    <location>
        <begin position="208"/>
        <end position="247"/>
    </location>
</feature>
<feature type="region of interest" description="Disordered" evidence="5">
    <location>
        <begin position="1"/>
        <end position="30"/>
    </location>
</feature>
<dbReference type="SUPFAM" id="SSF90229">
    <property type="entry name" value="CCCH zinc finger"/>
    <property type="match status" value="1"/>
</dbReference>
<dbReference type="VEuPathDB" id="AmoebaDB:NAEGRDRAFT_61963"/>
<dbReference type="STRING" id="5762.D2UZJ7"/>
<dbReference type="OrthoDB" id="25761at2759"/>
<dbReference type="Gene3D" id="4.10.1000.10">
    <property type="entry name" value="Zinc finger, CCCH-type"/>
    <property type="match status" value="1"/>
</dbReference>
<dbReference type="OMA" id="FSLIRIM"/>
<keyword evidence="9" id="KW-1185">Reference proteome</keyword>
<dbReference type="Proteomes" id="UP000006671">
    <property type="component" value="Unassembled WGS sequence"/>
</dbReference>
<feature type="domain" description="C3H1-type" evidence="7">
    <location>
        <begin position="140"/>
        <end position="168"/>
    </location>
</feature>
<dbReference type="SUPFAM" id="SSF57850">
    <property type="entry name" value="RING/U-box"/>
    <property type="match status" value="1"/>
</dbReference>
<dbReference type="InterPro" id="IPR017907">
    <property type="entry name" value="Znf_RING_CS"/>
</dbReference>
<dbReference type="InterPro" id="IPR027370">
    <property type="entry name" value="Znf-RING_euk"/>
</dbReference>
<dbReference type="GO" id="GO:0034247">
    <property type="term" value="P:snoRNA splicing"/>
    <property type="evidence" value="ECO:0007669"/>
    <property type="project" value="TreeGrafter"/>
</dbReference>
<dbReference type="InterPro" id="IPR001841">
    <property type="entry name" value="Znf_RING"/>
</dbReference>
<evidence type="ECO:0000259" key="7">
    <source>
        <dbReference type="PROSITE" id="PS50103"/>
    </source>
</evidence>
<keyword evidence="1 4" id="KW-0479">Metal-binding</keyword>
<dbReference type="InterPro" id="IPR013083">
    <property type="entry name" value="Znf_RING/FYVE/PHD"/>
</dbReference>
<dbReference type="CDD" id="cd16539">
    <property type="entry name" value="RING-HC_RNF113A_B"/>
    <property type="match status" value="1"/>
</dbReference>
<dbReference type="GO" id="GO:0005684">
    <property type="term" value="C:U2-type spliceosomal complex"/>
    <property type="evidence" value="ECO:0007669"/>
    <property type="project" value="TreeGrafter"/>
</dbReference>
<dbReference type="Pfam" id="PF00642">
    <property type="entry name" value="zf-CCCH"/>
    <property type="match status" value="1"/>
</dbReference>
<gene>
    <name evidence="8" type="ORF">NAEGRDRAFT_61963</name>
</gene>
<dbReference type="eggNOG" id="KOG1813">
    <property type="taxonomic scope" value="Eukaryota"/>
</dbReference>
<sequence>MIIKKRTNKASTENQRAEKKKKIEDGNEEGTMNQVLEEIATNHAQEVEVELNNLKPTNSGKNEKSNNSILAVSTKQNKKAQLGIHQTIINANREEKQDETYMDRITSTNVNEFDDLDNKKKKDLGPTKVSKSVRVTSRMDYQPDICKDYYETGFCGYGDNCKFAHVREQHVSSIEHSKKWEQEQKKKLEAQSTKDMRAEGEEQVPHACFICKKTFNDPVVTICGHYFCSKCALEKYNAGKNPNCQCCGNNTKGVFNTAHKLKKKN</sequence>
<evidence type="ECO:0000256" key="2">
    <source>
        <dbReference type="ARBA" id="ARBA00022771"/>
    </source>
</evidence>
<evidence type="ECO:0000313" key="9">
    <source>
        <dbReference type="Proteomes" id="UP000006671"/>
    </source>
</evidence>
<evidence type="ECO:0000256" key="1">
    <source>
        <dbReference type="ARBA" id="ARBA00022723"/>
    </source>
</evidence>
<dbReference type="Pfam" id="PF13445">
    <property type="entry name" value="zf-RING_UBOX"/>
    <property type="match status" value="1"/>
</dbReference>
<feature type="compositionally biased region" description="Basic and acidic residues" evidence="5">
    <location>
        <begin position="15"/>
        <end position="25"/>
    </location>
</feature>
<dbReference type="PANTHER" id="PTHR12930:SF0">
    <property type="entry name" value="RING FINGER PROTEIN 113B"/>
    <property type="match status" value="1"/>
</dbReference>